<evidence type="ECO:0000313" key="2">
    <source>
        <dbReference type="EMBL" id="AFM21840.1"/>
    </source>
</evidence>
<name>I4BX33_ACEMN</name>
<dbReference type="InterPro" id="IPR001173">
    <property type="entry name" value="Glyco_trans_2-like"/>
</dbReference>
<evidence type="ECO:0000259" key="1">
    <source>
        <dbReference type="Pfam" id="PF00535"/>
    </source>
</evidence>
<evidence type="ECO:0000313" key="3">
    <source>
        <dbReference type="Proteomes" id="UP000006061"/>
    </source>
</evidence>
<dbReference type="HOGENOM" id="CLU_025996_0_3_0"/>
<dbReference type="Gene3D" id="3.90.550.10">
    <property type="entry name" value="Spore Coat Polysaccharide Biosynthesis Protein SpsA, Chain A"/>
    <property type="match status" value="1"/>
</dbReference>
<sequence length="284" mass="33040">MYVPVSVVVPCYCCEDTIERAVVSVMSQTALPAEVILVDDASTDHGRTLSKLQELQERFRDKTHTHIEIIALKNNGGPSVARNAGWETATQPYIAFLDADDAWHPQKLEIQYGYMCNFPDVVMTGHDWIVRRRDDSFVDDILPQKWKIKYISKWRFILISKYFITPTVMVKRSVVHRFPCDLRYAEDRFLWLEIISDNNKAAYIDLPLTYLFKAPYGDAGLTRNIFAMEKGELVGFTRLYDMKLINLIEFTIGFSFSLIKFIRRFVKVTIRRISNTSWSHIESF</sequence>
<proteinExistence type="predicted"/>
<dbReference type="PANTHER" id="PTHR22916:SF3">
    <property type="entry name" value="UDP-GLCNAC:BETAGAL BETA-1,3-N-ACETYLGLUCOSAMINYLTRANSFERASE-LIKE PROTEIN 1"/>
    <property type="match status" value="1"/>
</dbReference>
<dbReference type="Proteomes" id="UP000006061">
    <property type="component" value="Chromosome"/>
</dbReference>
<dbReference type="CDD" id="cd00761">
    <property type="entry name" value="Glyco_tranf_GTA_type"/>
    <property type="match status" value="1"/>
</dbReference>
<keyword evidence="3" id="KW-1185">Reference proteome</keyword>
<dbReference type="Pfam" id="PF00535">
    <property type="entry name" value="Glycos_transf_2"/>
    <property type="match status" value="1"/>
</dbReference>
<dbReference type="PATRIC" id="fig|891968.3.peg.1222"/>
<reference evidence="3" key="1">
    <citation type="journal article" date="2013" name="Stand. Genomic Sci.">
        <title>Complete genome sequence of the moderate thermophile Anaerobaculum mobile type strain (NGA(T)).</title>
        <authorList>
            <person name="Mavromatis K."/>
            <person name="Stackebrandt E."/>
            <person name="Held B."/>
            <person name="Lapidus A."/>
            <person name="Nolan M."/>
            <person name="Lucas S."/>
            <person name="Hammon N."/>
            <person name="Deshpande S."/>
            <person name="Cheng J.F."/>
            <person name="Tapia R."/>
            <person name="Goodwin L.A."/>
            <person name="Pitluck S."/>
            <person name="Liolios K."/>
            <person name="Pagani I."/>
            <person name="Ivanova N."/>
            <person name="Mikhailova N."/>
            <person name="Huntemann M."/>
            <person name="Pati A."/>
            <person name="Chen A."/>
            <person name="Palaniappan K."/>
            <person name="Land M."/>
            <person name="Rohde M."/>
            <person name="Spring S."/>
            <person name="Goker M."/>
            <person name="Woyke T."/>
            <person name="Detter J.C."/>
            <person name="Bristow J."/>
            <person name="Eisen J.A."/>
            <person name="Markowitz V."/>
            <person name="Hugenholtz P."/>
            <person name="Klenk H.P."/>
            <person name="Kyrpides N.C."/>
        </authorList>
    </citation>
    <scope>NUCLEOTIDE SEQUENCE</scope>
    <source>
        <strain evidence="3">ATCC BAA-54 / DSM 13181 / NGA</strain>
    </source>
</reference>
<gene>
    <name evidence="2" type="ordered locus">Anamo_1226</name>
</gene>
<dbReference type="AlphaFoldDB" id="I4BX33"/>
<organism evidence="2 3">
    <name type="scientific">Acetomicrobium mobile (strain ATCC BAA-54 / DSM 13181 / JCM 12221 / NGA)</name>
    <name type="common">Anaerobaculum mobile</name>
    <dbReference type="NCBI Taxonomy" id="891968"/>
    <lineage>
        <taxon>Bacteria</taxon>
        <taxon>Thermotogati</taxon>
        <taxon>Synergistota</taxon>
        <taxon>Synergistia</taxon>
        <taxon>Synergistales</taxon>
        <taxon>Acetomicrobiaceae</taxon>
        <taxon>Acetomicrobium</taxon>
    </lineage>
</organism>
<dbReference type="InterPro" id="IPR029044">
    <property type="entry name" value="Nucleotide-diphossugar_trans"/>
</dbReference>
<dbReference type="EMBL" id="CP003198">
    <property type="protein sequence ID" value="AFM21840.1"/>
    <property type="molecule type" value="Genomic_DNA"/>
</dbReference>
<dbReference type="KEGG" id="amo:Anamo_1226"/>
<dbReference type="eggNOG" id="COG0463">
    <property type="taxonomic scope" value="Bacteria"/>
</dbReference>
<feature type="domain" description="Glycosyltransferase 2-like" evidence="1">
    <location>
        <begin position="6"/>
        <end position="173"/>
    </location>
</feature>
<keyword evidence="2" id="KW-0808">Transferase</keyword>
<dbReference type="GO" id="GO:0016758">
    <property type="term" value="F:hexosyltransferase activity"/>
    <property type="evidence" value="ECO:0007669"/>
    <property type="project" value="UniProtKB-ARBA"/>
</dbReference>
<accession>I4BX33</accession>
<dbReference type="SUPFAM" id="SSF53448">
    <property type="entry name" value="Nucleotide-diphospho-sugar transferases"/>
    <property type="match status" value="1"/>
</dbReference>
<dbReference type="PANTHER" id="PTHR22916">
    <property type="entry name" value="GLYCOSYLTRANSFERASE"/>
    <property type="match status" value="1"/>
</dbReference>
<protein>
    <submittedName>
        <fullName evidence="2">Glycosyl transferase</fullName>
    </submittedName>
</protein>
<dbReference type="STRING" id="891968.Anamo_1226"/>